<dbReference type="RefSeq" id="WP_160776116.1">
    <property type="nucleotide sequence ID" value="NZ_WUMV01000006.1"/>
</dbReference>
<dbReference type="InterPro" id="IPR008321">
    <property type="entry name" value="UCP032146"/>
</dbReference>
<evidence type="ECO:0000256" key="1">
    <source>
        <dbReference type="HAMAP-Rule" id="MF_00678"/>
    </source>
</evidence>
<dbReference type="EMBL" id="WUMV01000006">
    <property type="protein sequence ID" value="MXN65870.1"/>
    <property type="molecule type" value="Genomic_DNA"/>
</dbReference>
<dbReference type="HAMAP" id="MF_00678">
    <property type="entry name" value="UPF0262"/>
    <property type="match status" value="1"/>
</dbReference>
<dbReference type="NCBIfam" id="NF002769">
    <property type="entry name" value="PRK02853.1"/>
    <property type="match status" value="1"/>
</dbReference>
<sequence>MAEGQGGSTMSNGRLVEVELDEASIARSTPDVEHERAVAIYDLIEENEFEPVGDFDGPFRLRLSIVEKKLVFEIAQEDGAPAITHVLSLTPLRKIIKDYFLICESYFEAIRHSSPSQIEAIDMGRRGVHNDGSRILMERLEGKVRVDMQTARRLFTLICALHWKG</sequence>
<organism evidence="2 3">
    <name type="scientific">Stappia sediminis</name>
    <dbReference type="NCBI Taxonomy" id="2692190"/>
    <lineage>
        <taxon>Bacteria</taxon>
        <taxon>Pseudomonadati</taxon>
        <taxon>Pseudomonadota</taxon>
        <taxon>Alphaproteobacteria</taxon>
        <taxon>Hyphomicrobiales</taxon>
        <taxon>Stappiaceae</taxon>
        <taxon>Stappia</taxon>
    </lineage>
</organism>
<comment type="similarity">
    <text evidence="1">Belongs to the UPF0262 family.</text>
</comment>
<dbReference type="Pfam" id="PF06793">
    <property type="entry name" value="UPF0262"/>
    <property type="match status" value="1"/>
</dbReference>
<comment type="caution">
    <text evidence="2">The sequence shown here is derived from an EMBL/GenBank/DDBJ whole genome shotgun (WGS) entry which is preliminary data.</text>
</comment>
<protein>
    <recommendedName>
        <fullName evidence="1">UPF0262 protein GR183_13230</fullName>
    </recommendedName>
</protein>
<keyword evidence="3" id="KW-1185">Reference proteome</keyword>
<proteinExistence type="inferred from homology"/>
<dbReference type="AlphaFoldDB" id="A0A7X3LVG7"/>
<name>A0A7X3LVG7_9HYPH</name>
<dbReference type="Proteomes" id="UP000433101">
    <property type="component" value="Unassembled WGS sequence"/>
</dbReference>
<accession>A0A7X3LVG7</accession>
<dbReference type="PIRSF" id="PIRSF032146">
    <property type="entry name" value="UCP032146"/>
    <property type="match status" value="1"/>
</dbReference>
<evidence type="ECO:0000313" key="2">
    <source>
        <dbReference type="EMBL" id="MXN65870.1"/>
    </source>
</evidence>
<reference evidence="2 3" key="1">
    <citation type="submission" date="2019-12" db="EMBL/GenBank/DDBJ databases">
        <authorList>
            <person name="Li M."/>
        </authorList>
    </citation>
    <scope>NUCLEOTIDE SEQUENCE [LARGE SCALE GENOMIC DNA]</scope>
    <source>
        <strain evidence="2 3">GBMRC 2046</strain>
    </source>
</reference>
<gene>
    <name evidence="2" type="ORF">GR183_13230</name>
</gene>
<evidence type="ECO:0000313" key="3">
    <source>
        <dbReference type="Proteomes" id="UP000433101"/>
    </source>
</evidence>